<evidence type="ECO:0000259" key="2">
    <source>
        <dbReference type="Pfam" id="PF00561"/>
    </source>
</evidence>
<dbReference type="GO" id="GO:0016787">
    <property type="term" value="F:hydrolase activity"/>
    <property type="evidence" value="ECO:0007669"/>
    <property type="project" value="UniProtKB-KW"/>
</dbReference>
<sequence length="282" mass="32082">MHPDTSQGFLDRDGSRLRYCSEGKGRPLFVIGSSRYYPPTFSESLKRSCRMHFADMRHFAELNGPAAKQALHLNDYLDDIEAIRETLGLEDVVLLGHSHHGNLALEYARCFPDSIAGLVLVGTPPCNVAETLAASERYWREQADARRKSLLTIRRDCLEPDADFVSRYVADAPLYWYDPSYDATWLWEGVPINATALTQFKRFFVAQDFARAAAQVTVPVLAITGRHDYIVPPSLWDEHDAPFWSLTRHCLERSGHTPQLEQAQTFDECLLTWLNDHTEGPR</sequence>
<dbReference type="RefSeq" id="WP_306727301.1">
    <property type="nucleotide sequence ID" value="NZ_JAVDDT010000001.1"/>
</dbReference>
<dbReference type="Pfam" id="PF00561">
    <property type="entry name" value="Abhydrolase_1"/>
    <property type="match status" value="1"/>
</dbReference>
<evidence type="ECO:0000256" key="1">
    <source>
        <dbReference type="ARBA" id="ARBA00022801"/>
    </source>
</evidence>
<dbReference type="EMBL" id="JAVDDT010000001">
    <property type="protein sequence ID" value="MDQ2068783.1"/>
    <property type="molecule type" value="Genomic_DNA"/>
</dbReference>
<name>A0ABU0W4F7_9GAMM</name>
<dbReference type="InterPro" id="IPR050266">
    <property type="entry name" value="AB_hydrolase_sf"/>
</dbReference>
<organism evidence="3 4">
    <name type="scientific">Natronospira bacteriovora</name>
    <dbReference type="NCBI Taxonomy" id="3069753"/>
    <lineage>
        <taxon>Bacteria</taxon>
        <taxon>Pseudomonadati</taxon>
        <taxon>Pseudomonadota</taxon>
        <taxon>Gammaproteobacteria</taxon>
        <taxon>Natronospirales</taxon>
        <taxon>Natronospiraceae</taxon>
        <taxon>Natronospira</taxon>
    </lineage>
</organism>
<evidence type="ECO:0000313" key="3">
    <source>
        <dbReference type="EMBL" id="MDQ2068783.1"/>
    </source>
</evidence>
<dbReference type="SUPFAM" id="SSF53474">
    <property type="entry name" value="alpha/beta-Hydrolases"/>
    <property type="match status" value="1"/>
</dbReference>
<comment type="caution">
    <text evidence="3">The sequence shown here is derived from an EMBL/GenBank/DDBJ whole genome shotgun (WGS) entry which is preliminary data.</text>
</comment>
<dbReference type="InterPro" id="IPR000073">
    <property type="entry name" value="AB_hydrolase_1"/>
</dbReference>
<evidence type="ECO:0000313" key="4">
    <source>
        <dbReference type="Proteomes" id="UP001239019"/>
    </source>
</evidence>
<accession>A0ABU0W4F7</accession>
<protein>
    <submittedName>
        <fullName evidence="3">Alpha/beta hydrolase</fullName>
    </submittedName>
</protein>
<feature type="domain" description="AB hydrolase-1" evidence="2">
    <location>
        <begin position="34"/>
        <end position="261"/>
    </location>
</feature>
<reference evidence="3 4" key="1">
    <citation type="submission" date="2023-08" db="EMBL/GenBank/DDBJ databases">
        <title>Whole-genome sequencing of halo(alkali)philic microorganisms from hypersaline lakes.</title>
        <authorList>
            <person name="Sorokin D.Y."/>
            <person name="Abbas B."/>
            <person name="Merkel A.Y."/>
        </authorList>
    </citation>
    <scope>NUCLEOTIDE SEQUENCE [LARGE SCALE GENOMIC DNA]</scope>
    <source>
        <strain evidence="3 4">AB-CW4</strain>
    </source>
</reference>
<dbReference type="PANTHER" id="PTHR43798">
    <property type="entry name" value="MONOACYLGLYCEROL LIPASE"/>
    <property type="match status" value="1"/>
</dbReference>
<dbReference type="Gene3D" id="3.40.50.1820">
    <property type="entry name" value="alpha/beta hydrolase"/>
    <property type="match status" value="1"/>
</dbReference>
<dbReference type="InterPro" id="IPR029058">
    <property type="entry name" value="AB_hydrolase_fold"/>
</dbReference>
<keyword evidence="4" id="KW-1185">Reference proteome</keyword>
<keyword evidence="1 3" id="KW-0378">Hydrolase</keyword>
<dbReference type="Proteomes" id="UP001239019">
    <property type="component" value="Unassembled WGS sequence"/>
</dbReference>
<gene>
    <name evidence="3" type="ORF">RBH19_02705</name>
</gene>
<dbReference type="PANTHER" id="PTHR43798:SF31">
    <property type="entry name" value="AB HYDROLASE SUPERFAMILY PROTEIN YCLE"/>
    <property type="match status" value="1"/>
</dbReference>
<proteinExistence type="predicted"/>